<protein>
    <recommendedName>
        <fullName evidence="3">Helix-turn-helix transcriptional regulator</fullName>
    </recommendedName>
</protein>
<proteinExistence type="predicted"/>
<gene>
    <name evidence="1" type="ORF">PCOR1329_LOCUS83432</name>
</gene>
<evidence type="ECO:0008006" key="3">
    <source>
        <dbReference type="Google" id="ProtNLM"/>
    </source>
</evidence>
<accession>A0ABN9Y9Y8</accession>
<keyword evidence="2" id="KW-1185">Reference proteome</keyword>
<reference evidence="1" key="1">
    <citation type="submission" date="2023-10" db="EMBL/GenBank/DDBJ databases">
        <authorList>
            <person name="Chen Y."/>
            <person name="Shah S."/>
            <person name="Dougan E. K."/>
            <person name="Thang M."/>
            <person name="Chan C."/>
        </authorList>
    </citation>
    <scope>NUCLEOTIDE SEQUENCE [LARGE SCALE GENOMIC DNA]</scope>
</reference>
<feature type="non-terminal residue" evidence="1">
    <location>
        <position position="74"/>
    </location>
</feature>
<name>A0ABN9Y9Y8_9DINO</name>
<feature type="non-terminal residue" evidence="1">
    <location>
        <position position="1"/>
    </location>
</feature>
<evidence type="ECO:0000313" key="2">
    <source>
        <dbReference type="Proteomes" id="UP001189429"/>
    </source>
</evidence>
<organism evidence="1 2">
    <name type="scientific">Prorocentrum cordatum</name>
    <dbReference type="NCBI Taxonomy" id="2364126"/>
    <lineage>
        <taxon>Eukaryota</taxon>
        <taxon>Sar</taxon>
        <taxon>Alveolata</taxon>
        <taxon>Dinophyceae</taxon>
        <taxon>Prorocentrales</taxon>
        <taxon>Prorocentraceae</taxon>
        <taxon>Prorocentrum</taxon>
    </lineage>
</organism>
<sequence>DQRAREEVARERWSAAAAASGSSLAALQRAYGDWGCVELAREECKLAGLLLRAGDAAAARARWAAAAQTLRLLA</sequence>
<dbReference type="Proteomes" id="UP001189429">
    <property type="component" value="Unassembled WGS sequence"/>
</dbReference>
<comment type="caution">
    <text evidence="1">The sequence shown here is derived from an EMBL/GenBank/DDBJ whole genome shotgun (WGS) entry which is preliminary data.</text>
</comment>
<evidence type="ECO:0000313" key="1">
    <source>
        <dbReference type="EMBL" id="CAK0908865.1"/>
    </source>
</evidence>
<dbReference type="EMBL" id="CAUYUJ010022089">
    <property type="protein sequence ID" value="CAK0908865.1"/>
    <property type="molecule type" value="Genomic_DNA"/>
</dbReference>